<evidence type="ECO:0000259" key="4">
    <source>
        <dbReference type="Pfam" id="PF13427"/>
    </source>
</evidence>
<dbReference type="CDD" id="cd05403">
    <property type="entry name" value="NT_KNTase_like"/>
    <property type="match status" value="1"/>
</dbReference>
<accession>A0ABN4VWD8</accession>
<feature type="domain" description="Adenylyltransferase AadA C-terminal" evidence="4">
    <location>
        <begin position="152"/>
        <end position="256"/>
    </location>
</feature>
<evidence type="ECO:0000313" key="5">
    <source>
        <dbReference type="EMBL" id="APY90168.1"/>
    </source>
</evidence>
<protein>
    <submittedName>
        <fullName evidence="5">Nucleotidyltransferase</fullName>
    </submittedName>
</protein>
<comment type="catalytic activity">
    <reaction evidence="3">
        <text>spectinomycin + ATP = 9-O-adenylylspectinomycin + diphosphate</text>
        <dbReference type="Rhea" id="RHEA:63228"/>
        <dbReference type="ChEBI" id="CHEBI:30616"/>
        <dbReference type="ChEBI" id="CHEBI:33019"/>
        <dbReference type="ChEBI" id="CHEBI:146260"/>
        <dbReference type="ChEBI" id="CHEBI:146261"/>
    </reaction>
</comment>
<dbReference type="InterPro" id="IPR024172">
    <property type="entry name" value="AadA/Aad9"/>
</dbReference>
<name>A0ABN4VWD8_9ACTN</name>
<dbReference type="InterPro" id="IPR025184">
    <property type="entry name" value="AadA_C"/>
</dbReference>
<sequence>MRSDRTTGDTGAVKQLQEIVELTSGVLGENLMGAYLHGSSVLGGLRPASDVDVLLVSRSSMDEPERRALLDGLLALSGSRDMARPVELTVVVQSEVRPWRYPPACDFLYGEWLRAEYESGTVPRPEPSSDLALLIAMTLAGDSPLIGPRPAQVLDPVPHSDLVRASVAGVPDLLGDLDGDTRNVLLTFARIWTTLATGRIRPKDVAADWALARLPPEHRPVLEHARQLYLTCHYSRESWSETLRAQVRPHVDHVLAEIDRLIPRSHRTQEPLRRH</sequence>
<evidence type="ECO:0000256" key="2">
    <source>
        <dbReference type="ARBA" id="ARBA00023251"/>
    </source>
</evidence>
<dbReference type="PIRSF" id="PIRSF000819">
    <property type="entry name" value="Streptomycin_3-adenylyltransf"/>
    <property type="match status" value="1"/>
</dbReference>
<keyword evidence="2" id="KW-0046">Antibiotic resistance</keyword>
<gene>
    <name evidence="5" type="ORF">A7J05_34920</name>
</gene>
<evidence type="ECO:0000256" key="1">
    <source>
        <dbReference type="ARBA" id="ARBA00022679"/>
    </source>
</evidence>
<dbReference type="EMBL" id="CP015588">
    <property type="protein sequence ID" value="APY90168.1"/>
    <property type="molecule type" value="Genomic_DNA"/>
</dbReference>
<dbReference type="SUPFAM" id="SSF81301">
    <property type="entry name" value="Nucleotidyltransferase"/>
    <property type="match status" value="1"/>
</dbReference>
<keyword evidence="6" id="KW-1185">Reference proteome</keyword>
<dbReference type="Pfam" id="PF13427">
    <property type="entry name" value="AadA_C"/>
    <property type="match status" value="1"/>
</dbReference>
<evidence type="ECO:0000313" key="6">
    <source>
        <dbReference type="Proteomes" id="UP000187191"/>
    </source>
</evidence>
<dbReference type="InterPro" id="IPR043519">
    <property type="entry name" value="NT_sf"/>
</dbReference>
<organism evidence="5 6">
    <name type="scientific">Streptomyces alfalfae</name>
    <dbReference type="NCBI Taxonomy" id="1642299"/>
    <lineage>
        <taxon>Bacteria</taxon>
        <taxon>Bacillati</taxon>
        <taxon>Actinomycetota</taxon>
        <taxon>Actinomycetes</taxon>
        <taxon>Kitasatosporales</taxon>
        <taxon>Streptomycetaceae</taxon>
        <taxon>Streptomyces</taxon>
    </lineage>
</organism>
<keyword evidence="1" id="KW-0808">Transferase</keyword>
<dbReference type="NCBIfam" id="NF010309">
    <property type="entry name" value="PRK13746.1"/>
    <property type="match status" value="1"/>
</dbReference>
<reference evidence="5 6" key="1">
    <citation type="submission" date="2016-05" db="EMBL/GenBank/DDBJ databases">
        <authorList>
            <person name="Gu J."/>
        </authorList>
    </citation>
    <scope>NUCLEOTIDE SEQUENCE [LARGE SCALE GENOMIC DNA]</scope>
    <source>
        <strain evidence="5 6">ACCC40021</strain>
    </source>
</reference>
<dbReference type="Proteomes" id="UP000187191">
    <property type="component" value="Chromosome"/>
</dbReference>
<proteinExistence type="predicted"/>
<evidence type="ECO:0000256" key="3">
    <source>
        <dbReference type="ARBA" id="ARBA00047831"/>
    </source>
</evidence>
<dbReference type="Gene3D" id="3.30.460.10">
    <property type="entry name" value="Beta Polymerase, domain 2"/>
    <property type="match status" value="1"/>
</dbReference>